<dbReference type="InterPro" id="IPR022765">
    <property type="entry name" value="Dna2/Cas4_DUF83"/>
</dbReference>
<dbReference type="InterPro" id="IPR011604">
    <property type="entry name" value="PDDEXK-like_dom_sf"/>
</dbReference>
<protein>
    <submittedName>
        <fullName evidence="3">Uncharacterized protein</fullName>
    </submittedName>
</protein>
<name>A0A382A2I5_9ZZZZ</name>
<dbReference type="Gene3D" id="3.40.50.300">
    <property type="entry name" value="P-loop containing nucleotide triphosphate hydrolases"/>
    <property type="match status" value="1"/>
</dbReference>
<dbReference type="SUPFAM" id="SSF53098">
    <property type="entry name" value="Ribonuclease H-like"/>
    <property type="match status" value="1"/>
</dbReference>
<reference evidence="3" key="1">
    <citation type="submission" date="2018-05" db="EMBL/GenBank/DDBJ databases">
        <authorList>
            <person name="Lanie J.A."/>
            <person name="Ng W.-L."/>
            <person name="Kazmierczak K.M."/>
            <person name="Andrzejewski T.M."/>
            <person name="Davidsen T.M."/>
            <person name="Wayne K.J."/>
            <person name="Tettelin H."/>
            <person name="Glass J.I."/>
            <person name="Rusch D."/>
            <person name="Podicherti R."/>
            <person name="Tsui H.-C.T."/>
            <person name="Winkler M.E."/>
        </authorList>
    </citation>
    <scope>NUCLEOTIDE SEQUENCE</scope>
</reference>
<feature type="domain" description="DUF83" evidence="1">
    <location>
        <begin position="111"/>
        <end position="206"/>
    </location>
</feature>
<dbReference type="InterPro" id="IPR027417">
    <property type="entry name" value="P-loop_NTPase"/>
</dbReference>
<feature type="domain" description="YprB ribonuclease H-like" evidence="2">
    <location>
        <begin position="303"/>
        <end position="481"/>
    </location>
</feature>
<accession>A0A382A2I5</accession>
<organism evidence="3">
    <name type="scientific">marine metagenome</name>
    <dbReference type="NCBI Taxonomy" id="408172"/>
    <lineage>
        <taxon>unclassified sequences</taxon>
        <taxon>metagenomes</taxon>
        <taxon>ecological metagenomes</taxon>
    </lineage>
</organism>
<dbReference type="InterPro" id="IPR019993">
    <property type="entry name" value="RecB_nuclease_TM0106_put"/>
</dbReference>
<evidence type="ECO:0000259" key="2">
    <source>
        <dbReference type="Pfam" id="PF13482"/>
    </source>
</evidence>
<evidence type="ECO:0000313" key="3">
    <source>
        <dbReference type="EMBL" id="SVA95730.1"/>
    </source>
</evidence>
<proteinExistence type="predicted"/>
<dbReference type="Pfam" id="PF01930">
    <property type="entry name" value="Cas_Cas4"/>
    <property type="match status" value="1"/>
</dbReference>
<dbReference type="InterPro" id="IPR012337">
    <property type="entry name" value="RNaseH-like_sf"/>
</dbReference>
<dbReference type="Gene3D" id="3.90.320.10">
    <property type="match status" value="1"/>
</dbReference>
<dbReference type="SUPFAM" id="SSF52540">
    <property type="entry name" value="P-loop containing nucleoside triphosphate hydrolases"/>
    <property type="match status" value="1"/>
</dbReference>
<dbReference type="AlphaFoldDB" id="A0A382A2I5"/>
<feature type="non-terminal residue" evidence="3">
    <location>
        <position position="1"/>
    </location>
</feature>
<dbReference type="Pfam" id="PF13482">
    <property type="entry name" value="RNase_H_2"/>
    <property type="match status" value="1"/>
</dbReference>
<feature type="non-terminal residue" evidence="3">
    <location>
        <position position="811"/>
    </location>
</feature>
<dbReference type="InterPro" id="IPR038720">
    <property type="entry name" value="YprB_RNase_H-like_dom"/>
</dbReference>
<dbReference type="EMBL" id="UINC01023648">
    <property type="protein sequence ID" value="SVA95730.1"/>
    <property type="molecule type" value="Genomic_DNA"/>
</dbReference>
<dbReference type="NCBIfam" id="TIGR03491">
    <property type="entry name" value="TM0106 family RecB-like putative nuclease"/>
    <property type="match status" value="1"/>
</dbReference>
<evidence type="ECO:0000259" key="1">
    <source>
        <dbReference type="Pfam" id="PF01930"/>
    </source>
</evidence>
<gene>
    <name evidence="3" type="ORF">METZ01_LOCUS148584</name>
</gene>
<sequence length="811" mass="95420">YLSCKYIIFNDINEKKLNLKKIELSKNDKLRLEKGNIHEKNYLKELKKKYKKVIDIKNSDLSKEEKISKTIQAMKEGWEVIHGGYLKRDKWRGEFDFLIINKNLKSKFGDYSYEVIDTKNSNKPKPDHIIQLGMYTYMLEGTQGVLPKKFTIVLKDLVREDVQVNQVNEFFKTHRENYEKFASNGIDKTKPEKCSFCQICSWQEECEKIWIKKDNLNQIGGLTKVHLKKLLELKIDTATKLSKQVSTKILKGFRKEISHKLITQAKLRKEYEKTNVPVYQSNPNNLNGIKGFNLLPEPSACDLYFDIESVEDHVYPGGLEYLFGIYYFENDKEKFKPLWAHNKKEEKKNIIEFFEFTKSHFKKYPSSKIYHYGSYEITALLKLTSFHKVKGIEYDHYLNLDKFVNLLNVNTQGLFISENSYSLKNVEKFYDFKREGDVQKGDVSQEYYSEWIETQDQKFLDEIESYNKQDCRSTYELHKWLLKIKPSDTSWFIPQKKDSEMELRDWEVDMMKYQDKVKKSKIKDPKIKQLMFDIIGFYTRENKPDWREFFERRTRSDEELIDDPECIGNMKSNGKPTPDKKSLIYSYKFEDQDFKLRKSKKTVIANNQDIEQKDYAGKIIDIDYKKKEVLLKRGTSQGILPAILSIGPNKPIPNTKLISNTYKFIDTLIGKENKYKALNDFLDKKHPRIKGIKTGDKIISSNEFHKEIPKIISNLDNSYLYIQGPPGTGKTHQAANAIIELLKQNNKIAITGLSHKVIHNLLQRIEDMTSEKQFEFEGYKKGNLEDEDTVFNGEYIKTYGKDSVFMDALKE</sequence>